<dbReference type="EMBL" id="BFAA01002601">
    <property type="protein sequence ID" value="GCB62714.1"/>
    <property type="molecule type" value="Genomic_DNA"/>
</dbReference>
<gene>
    <name evidence="12" type="ORF">scyTo_0007272</name>
</gene>
<evidence type="ECO:0000256" key="8">
    <source>
        <dbReference type="ARBA" id="ARBA00022824"/>
    </source>
</evidence>
<keyword evidence="10 11" id="KW-0472">Membrane</keyword>
<keyword evidence="7 11" id="KW-0812">Transmembrane</keyword>
<keyword evidence="4 11" id="KW-0337">GPI-anchor biosynthesis</keyword>
<comment type="similarity">
    <text evidence="3 11">Belongs to the PIGV family.</text>
</comment>
<feature type="transmembrane region" description="Helical" evidence="11">
    <location>
        <begin position="483"/>
        <end position="504"/>
    </location>
</feature>
<dbReference type="STRING" id="75743.A0A401NPC7"/>
<dbReference type="Pfam" id="PF04188">
    <property type="entry name" value="Mannosyl_trans2"/>
    <property type="match status" value="1"/>
</dbReference>
<organism evidence="12 13">
    <name type="scientific">Scyliorhinus torazame</name>
    <name type="common">Cloudy catshark</name>
    <name type="synonym">Catulus torazame</name>
    <dbReference type="NCBI Taxonomy" id="75743"/>
    <lineage>
        <taxon>Eukaryota</taxon>
        <taxon>Metazoa</taxon>
        <taxon>Chordata</taxon>
        <taxon>Craniata</taxon>
        <taxon>Vertebrata</taxon>
        <taxon>Chondrichthyes</taxon>
        <taxon>Elasmobranchii</taxon>
        <taxon>Galeomorphii</taxon>
        <taxon>Galeoidea</taxon>
        <taxon>Carcharhiniformes</taxon>
        <taxon>Scyliorhinidae</taxon>
        <taxon>Scyliorhinus</taxon>
    </lineage>
</organism>
<feature type="transmembrane region" description="Helical" evidence="11">
    <location>
        <begin position="395"/>
        <end position="415"/>
    </location>
</feature>
<evidence type="ECO:0000256" key="2">
    <source>
        <dbReference type="ARBA" id="ARBA00004687"/>
    </source>
</evidence>
<name>A0A401NPC7_SCYTO</name>
<dbReference type="OMA" id="GALFIWC"/>
<comment type="caution">
    <text evidence="11">Lacks conserved residue(s) required for the propagation of feature annotation.</text>
</comment>
<comment type="pathway">
    <text evidence="2 11">Glycolipid biosynthesis; glycosylphosphatidylinositol-anchor biosynthesis.</text>
</comment>
<protein>
    <recommendedName>
        <fullName evidence="11">GPI mannosyltransferase 2</fullName>
        <ecNumber evidence="11">2.4.1.-</ecNumber>
    </recommendedName>
</protein>
<comment type="subcellular location">
    <subcellularLocation>
        <location evidence="1 11">Endoplasmic reticulum membrane</location>
        <topology evidence="1 11">Multi-pass membrane protein</topology>
    </subcellularLocation>
</comment>
<evidence type="ECO:0000256" key="6">
    <source>
        <dbReference type="ARBA" id="ARBA00022679"/>
    </source>
</evidence>
<dbReference type="InterPro" id="IPR007315">
    <property type="entry name" value="PIG-V/Gpi18"/>
</dbReference>
<keyword evidence="9 11" id="KW-1133">Transmembrane helix</keyword>
<feature type="transmembrane region" description="Helical" evidence="11">
    <location>
        <begin position="341"/>
        <end position="359"/>
    </location>
</feature>
<comment type="function">
    <text evidence="11">Mannosyltransferase involved in glycosylphosphatidylinositol-anchor biosynthesis.</text>
</comment>
<proteinExistence type="inferred from homology"/>
<dbReference type="GO" id="GO:0031501">
    <property type="term" value="C:mannosyltransferase complex"/>
    <property type="evidence" value="ECO:0007669"/>
    <property type="project" value="TreeGrafter"/>
</dbReference>
<evidence type="ECO:0000256" key="4">
    <source>
        <dbReference type="ARBA" id="ARBA00022502"/>
    </source>
</evidence>
<evidence type="ECO:0000256" key="10">
    <source>
        <dbReference type="ARBA" id="ARBA00023136"/>
    </source>
</evidence>
<reference evidence="12 13" key="1">
    <citation type="journal article" date="2018" name="Nat. Ecol. Evol.">
        <title>Shark genomes provide insights into elasmobranch evolution and the origin of vertebrates.</title>
        <authorList>
            <person name="Hara Y"/>
            <person name="Yamaguchi K"/>
            <person name="Onimaru K"/>
            <person name="Kadota M"/>
            <person name="Koyanagi M"/>
            <person name="Keeley SD"/>
            <person name="Tatsumi K"/>
            <person name="Tanaka K"/>
            <person name="Motone F"/>
            <person name="Kageyama Y"/>
            <person name="Nozu R"/>
            <person name="Adachi N"/>
            <person name="Nishimura O"/>
            <person name="Nakagawa R"/>
            <person name="Tanegashima C"/>
            <person name="Kiyatake I"/>
            <person name="Matsumoto R"/>
            <person name="Murakumo K"/>
            <person name="Nishida K"/>
            <person name="Terakita A"/>
            <person name="Kuratani S"/>
            <person name="Sato K"/>
            <person name="Hyodo S Kuraku.S."/>
        </authorList>
    </citation>
    <scope>NUCLEOTIDE SEQUENCE [LARGE SCALE GENOMIC DNA]</scope>
</reference>
<dbReference type="PANTHER" id="PTHR12468:SF2">
    <property type="entry name" value="GPI MANNOSYLTRANSFERASE 2"/>
    <property type="match status" value="1"/>
</dbReference>
<feature type="transmembrane region" description="Helical" evidence="11">
    <location>
        <begin position="146"/>
        <end position="167"/>
    </location>
</feature>
<evidence type="ECO:0000256" key="3">
    <source>
        <dbReference type="ARBA" id="ARBA00008698"/>
    </source>
</evidence>
<comment type="caution">
    <text evidence="12">The sequence shown here is derived from an EMBL/GenBank/DDBJ whole genome shotgun (WGS) entry which is preliminary data.</text>
</comment>
<dbReference type="EC" id="2.4.1.-" evidence="11"/>
<dbReference type="AlphaFoldDB" id="A0A401NPC7"/>
<accession>A0A401NPC7</accession>
<evidence type="ECO:0000256" key="5">
    <source>
        <dbReference type="ARBA" id="ARBA00022676"/>
    </source>
</evidence>
<feature type="transmembrane region" description="Helical" evidence="11">
    <location>
        <begin position="114"/>
        <end position="134"/>
    </location>
</feature>
<keyword evidence="8 11" id="KW-0256">Endoplasmic reticulum</keyword>
<keyword evidence="13" id="KW-1185">Reference proteome</keyword>
<dbReference type="GO" id="GO:0000009">
    <property type="term" value="F:alpha-1,6-mannosyltransferase activity"/>
    <property type="evidence" value="ECO:0007669"/>
    <property type="project" value="InterPro"/>
</dbReference>
<sequence length="505" mass="57642">MTVSDLRSIVHFALCSRILTILFQMIFNFLIPDHRADAFRAPQLHSSSFGDALLETLLSGFSRWDAQHFLFIAEFGYIYEHNFAFLPLFPVSLRAVAETVLRPLQCLLNLHSRLLLAAVLLNTAIFVLSAVVLYQLSVAVLQDRKLAFLSSLLFCLTPASVFMSAAYSESMFMLLTFSGMLHLEKGKPLTSCILFSLSTAVRSNGIVNAGFLFYSQLRHCSLYVKHKIKVTEKDLYKSWLNPFLRSVLLVTAGTVMIVLPFVLFQCYGYLIFCESTVNAALDIPPPLLQLARDKGYRVPDEDSDLPSWCHHRYPIIYSYIQDTYWNVGFLRYYQLCQLPNFLLAFPVVVLGVWAAWQFVHADPWYCVQLGLTCRKLKEETEKDSHLLSGFHGHRVFVYIVHATALLAFGICFMHIQVITRFLASSSPILYWFTAHLLLDVEPGHLAEDPATSPCVYKFGIFPRNQLTALLWAWRGCSLTARCVLGYFLLYWFLGLVLHCNFLPWT</sequence>
<keyword evidence="6 11" id="KW-0808">Transferase</keyword>
<dbReference type="GO" id="GO:0005789">
    <property type="term" value="C:endoplasmic reticulum membrane"/>
    <property type="evidence" value="ECO:0007669"/>
    <property type="project" value="UniProtKB-SubCell"/>
</dbReference>
<evidence type="ECO:0000313" key="13">
    <source>
        <dbReference type="Proteomes" id="UP000288216"/>
    </source>
</evidence>
<dbReference type="GO" id="GO:0006506">
    <property type="term" value="P:GPI anchor biosynthetic process"/>
    <property type="evidence" value="ECO:0007669"/>
    <property type="project" value="UniProtKB-UniPathway"/>
</dbReference>
<dbReference type="GO" id="GO:0004376">
    <property type="term" value="F:GPI mannosyltransferase activity"/>
    <property type="evidence" value="ECO:0007669"/>
    <property type="project" value="InterPro"/>
</dbReference>
<dbReference type="UniPathway" id="UPA00196"/>
<feature type="transmembrane region" description="Helical" evidence="11">
    <location>
        <begin position="12"/>
        <end position="31"/>
    </location>
</feature>
<evidence type="ECO:0000256" key="7">
    <source>
        <dbReference type="ARBA" id="ARBA00022692"/>
    </source>
</evidence>
<keyword evidence="5 11" id="KW-0328">Glycosyltransferase</keyword>
<evidence type="ECO:0000256" key="11">
    <source>
        <dbReference type="RuleBase" id="RU363112"/>
    </source>
</evidence>
<evidence type="ECO:0000256" key="1">
    <source>
        <dbReference type="ARBA" id="ARBA00004477"/>
    </source>
</evidence>
<feature type="transmembrane region" description="Helical" evidence="11">
    <location>
        <begin position="243"/>
        <end position="264"/>
    </location>
</feature>
<evidence type="ECO:0000256" key="9">
    <source>
        <dbReference type="ARBA" id="ARBA00022989"/>
    </source>
</evidence>
<evidence type="ECO:0000313" key="12">
    <source>
        <dbReference type="EMBL" id="GCB62714.1"/>
    </source>
</evidence>
<dbReference type="PANTHER" id="PTHR12468">
    <property type="entry name" value="GPI MANNOSYLTRANSFERASE 2"/>
    <property type="match status" value="1"/>
</dbReference>
<dbReference type="OrthoDB" id="10252502at2759"/>
<dbReference type="Proteomes" id="UP000288216">
    <property type="component" value="Unassembled WGS sequence"/>
</dbReference>